<reference evidence="2" key="1">
    <citation type="submission" date="2018-05" db="EMBL/GenBank/DDBJ databases">
        <title>Draft genome of Mucuna pruriens seed.</title>
        <authorList>
            <person name="Nnadi N.E."/>
            <person name="Vos R."/>
            <person name="Hasami M.H."/>
            <person name="Devisetty U.K."/>
            <person name="Aguiy J.C."/>
        </authorList>
    </citation>
    <scope>NUCLEOTIDE SEQUENCE [LARGE SCALE GENOMIC DNA]</scope>
    <source>
        <strain evidence="2">JCA_2017</strain>
    </source>
</reference>
<dbReference type="OrthoDB" id="1689420at2759"/>
<dbReference type="Proteomes" id="UP000257109">
    <property type="component" value="Unassembled WGS sequence"/>
</dbReference>
<dbReference type="InterPro" id="IPR005162">
    <property type="entry name" value="Retrotrans_gag_dom"/>
</dbReference>
<evidence type="ECO:0000313" key="2">
    <source>
        <dbReference type="EMBL" id="RDY03458.1"/>
    </source>
</evidence>
<name>A0A371HKZ6_MUCPR</name>
<evidence type="ECO:0000313" key="3">
    <source>
        <dbReference type="Proteomes" id="UP000257109"/>
    </source>
</evidence>
<gene>
    <name evidence="2" type="ORF">CR513_12970</name>
</gene>
<keyword evidence="3" id="KW-1185">Reference proteome</keyword>
<protein>
    <recommendedName>
        <fullName evidence="1">Retrotransposon gag domain-containing protein</fullName>
    </recommendedName>
</protein>
<dbReference type="AlphaFoldDB" id="A0A371HKZ6"/>
<organism evidence="2 3">
    <name type="scientific">Mucuna pruriens</name>
    <name type="common">Velvet bean</name>
    <name type="synonym">Dolichos pruriens</name>
    <dbReference type="NCBI Taxonomy" id="157652"/>
    <lineage>
        <taxon>Eukaryota</taxon>
        <taxon>Viridiplantae</taxon>
        <taxon>Streptophyta</taxon>
        <taxon>Embryophyta</taxon>
        <taxon>Tracheophyta</taxon>
        <taxon>Spermatophyta</taxon>
        <taxon>Magnoliopsida</taxon>
        <taxon>eudicotyledons</taxon>
        <taxon>Gunneridae</taxon>
        <taxon>Pentapetalae</taxon>
        <taxon>rosids</taxon>
        <taxon>fabids</taxon>
        <taxon>Fabales</taxon>
        <taxon>Fabaceae</taxon>
        <taxon>Papilionoideae</taxon>
        <taxon>50 kb inversion clade</taxon>
        <taxon>NPAAA clade</taxon>
        <taxon>indigoferoid/millettioid clade</taxon>
        <taxon>Phaseoleae</taxon>
        <taxon>Mucuna</taxon>
    </lineage>
</organism>
<feature type="non-terminal residue" evidence="2">
    <location>
        <position position="1"/>
    </location>
</feature>
<accession>A0A371HKZ6</accession>
<dbReference type="Pfam" id="PF03732">
    <property type="entry name" value="Retrotrans_gag"/>
    <property type="match status" value="1"/>
</dbReference>
<dbReference type="PANTHER" id="PTHR33223:SF3">
    <property type="match status" value="1"/>
</dbReference>
<proteinExistence type="predicted"/>
<comment type="caution">
    <text evidence="2">The sequence shown here is derived from an EMBL/GenBank/DDBJ whole genome shotgun (WGS) entry which is preliminary data.</text>
</comment>
<sequence>MKRMFLEKFFSTSRTATIRKEISRIKQHSRETMYEYWERFNKLCATCLTMMGRSMIDVQVEEH</sequence>
<dbReference type="EMBL" id="QJKJ01002299">
    <property type="protein sequence ID" value="RDY03458.1"/>
    <property type="molecule type" value="Genomic_DNA"/>
</dbReference>
<feature type="domain" description="Retrotransposon gag" evidence="1">
    <location>
        <begin position="1"/>
        <end position="48"/>
    </location>
</feature>
<dbReference type="PANTHER" id="PTHR33223">
    <property type="entry name" value="CCHC-TYPE DOMAIN-CONTAINING PROTEIN"/>
    <property type="match status" value="1"/>
</dbReference>
<evidence type="ECO:0000259" key="1">
    <source>
        <dbReference type="Pfam" id="PF03732"/>
    </source>
</evidence>